<evidence type="ECO:0000313" key="1">
    <source>
        <dbReference type="EMBL" id="KFC21829.1"/>
    </source>
</evidence>
<comment type="caution">
    <text evidence="1">The sequence shown here is derived from an EMBL/GenBank/DDBJ whole genome shotgun (WGS) entry which is preliminary data.</text>
</comment>
<dbReference type="eggNOG" id="ENOG5032TCF">
    <property type="taxonomic scope" value="Bacteria"/>
</dbReference>
<gene>
    <name evidence="1" type="ORF">IO89_07525</name>
</gene>
<name>A0A085BH84_9FLAO</name>
<accession>A0A085BH84</accession>
<proteinExistence type="predicted"/>
<reference evidence="1 2" key="1">
    <citation type="submission" date="2014-07" db="EMBL/GenBank/DDBJ databases">
        <title>Epilithonimonas lactis LMG 22401 Genome.</title>
        <authorList>
            <person name="Pipes S.E."/>
            <person name="Stropko S.J."/>
        </authorList>
    </citation>
    <scope>NUCLEOTIDE SEQUENCE [LARGE SCALE GENOMIC DNA]</scope>
    <source>
        <strain evidence="1 2">LMG 24401</strain>
    </source>
</reference>
<evidence type="ECO:0000313" key="2">
    <source>
        <dbReference type="Proteomes" id="UP000028623"/>
    </source>
</evidence>
<dbReference type="OrthoDB" id="6057861at2"/>
<dbReference type="EMBL" id="JPLY01000003">
    <property type="protein sequence ID" value="KFC21829.1"/>
    <property type="molecule type" value="Genomic_DNA"/>
</dbReference>
<organism evidence="1 2">
    <name type="scientific">Epilithonimonas lactis</name>
    <dbReference type="NCBI Taxonomy" id="421072"/>
    <lineage>
        <taxon>Bacteria</taxon>
        <taxon>Pseudomonadati</taxon>
        <taxon>Bacteroidota</taxon>
        <taxon>Flavobacteriia</taxon>
        <taxon>Flavobacteriales</taxon>
        <taxon>Weeksellaceae</taxon>
        <taxon>Chryseobacterium group</taxon>
        <taxon>Epilithonimonas</taxon>
    </lineage>
</organism>
<dbReference type="STRING" id="421072.SAMN04488097_2117"/>
<protein>
    <submittedName>
        <fullName evidence="1">Uncharacterized protein</fullName>
    </submittedName>
</protein>
<dbReference type="AlphaFoldDB" id="A0A085BH84"/>
<keyword evidence="2" id="KW-1185">Reference proteome</keyword>
<dbReference type="RefSeq" id="WP_034975029.1">
    <property type="nucleotide sequence ID" value="NZ_FOFI01000003.1"/>
</dbReference>
<dbReference type="Proteomes" id="UP000028623">
    <property type="component" value="Unassembled WGS sequence"/>
</dbReference>
<sequence>MKIKNLLFITIGLSFTSTFHSQEKPVTEEITATTPAEVIDRLNIAGPLTFRESEYFLTWSKQNSPTWAQQQYILRDDDFKNYKELINFSYFDKEIDMDTAVKQKVEYVEKRKDRTQDKYSFVSVTESPDGKEIVVDYLVTVVPQEGESYAEYNIDRFKSFDAGGKKSFLIFSYSKRLAGDLKYASKSLTKERSRLMEGVITMAIPPITYKPTAVEAKK</sequence>